<keyword evidence="7" id="KW-0547">Nucleotide-binding</keyword>
<evidence type="ECO:0000256" key="7">
    <source>
        <dbReference type="ARBA" id="ARBA00022741"/>
    </source>
</evidence>
<dbReference type="SUPFAM" id="SSF53613">
    <property type="entry name" value="Ribokinase-like"/>
    <property type="match status" value="1"/>
</dbReference>
<accession>A0AAD8F237</accession>
<evidence type="ECO:0000256" key="2">
    <source>
        <dbReference type="ARBA" id="ARBA00004801"/>
    </source>
</evidence>
<dbReference type="AlphaFoldDB" id="A0AAD8F237"/>
<dbReference type="InterPro" id="IPR011611">
    <property type="entry name" value="PfkB_dom"/>
</dbReference>
<dbReference type="GO" id="GO:0005829">
    <property type="term" value="C:cytosol"/>
    <property type="evidence" value="ECO:0007669"/>
    <property type="project" value="TreeGrafter"/>
</dbReference>
<dbReference type="Gene3D" id="3.30.1110.10">
    <property type="match status" value="1"/>
</dbReference>
<dbReference type="InterPro" id="IPR001805">
    <property type="entry name" value="Adenokinase"/>
</dbReference>
<reference evidence="11" key="1">
    <citation type="journal article" date="2023" name="PLoS Negl. Trop. Dis.">
        <title>A genome sequence for Biomphalaria pfeifferi, the major vector snail for the human-infecting parasite Schistosoma mansoni.</title>
        <authorList>
            <person name="Bu L."/>
            <person name="Lu L."/>
            <person name="Laidemitt M.R."/>
            <person name="Zhang S.M."/>
            <person name="Mutuku M."/>
            <person name="Mkoji G."/>
            <person name="Steinauer M."/>
            <person name="Loker E.S."/>
        </authorList>
    </citation>
    <scope>NUCLEOTIDE SEQUENCE</scope>
    <source>
        <strain evidence="11">KasaAsao</strain>
    </source>
</reference>
<sequence>MSNTRVTSKNVKQAYVVSAKSSNVDAKTDFYEPSLADLKAKIKKDYSPSNIHTSQTAVRSIFMNCVIIGNPFLTYRFNVTKAFLNKHNLRLGEIYWIKNNVKTVLNDALASFPNDVEITSGEDTTNIAITAQSMSLQPKSFVLIGVKSVDEDSVELIKTFKNAQLSLKLDEKKGSRTNILVILSFKNSWCEIYYFDPTCTLYATYLDKPIVTKVLERSNVLFSTDNSIFMMPATVKKLAYYSSASFKLFCVSLYNAQIIAQIKNDLKTILAFTDVLFMTKQSARAMIKMYDIPASKLPQCFQTVNQLPKNLAGWLKTFSKKTCLVVICDGLKEASLTTDIQKEQTGKYSSYYFKNTQIVDMYGTHQAFIGGFLSMLIQGYTVELCLDYGFFCSSMVAGQIGVKFPENKIQRLEEWIDLHLTDYHKNRKCASNMAISFFHTPWKLQDMEDGAVISS</sequence>
<evidence type="ECO:0000256" key="1">
    <source>
        <dbReference type="ARBA" id="ARBA00001946"/>
    </source>
</evidence>
<evidence type="ECO:0000313" key="11">
    <source>
        <dbReference type="EMBL" id="KAK0048440.1"/>
    </source>
</evidence>
<reference evidence="11" key="2">
    <citation type="submission" date="2023-04" db="EMBL/GenBank/DDBJ databases">
        <authorList>
            <person name="Bu L."/>
            <person name="Lu L."/>
            <person name="Laidemitt M.R."/>
            <person name="Zhang S.M."/>
            <person name="Mutuku M."/>
            <person name="Mkoji G."/>
            <person name="Steinauer M."/>
            <person name="Loker E.S."/>
        </authorList>
    </citation>
    <scope>NUCLEOTIDE SEQUENCE</scope>
    <source>
        <strain evidence="11">KasaAsao</strain>
        <tissue evidence="11">Whole Snail</tissue>
    </source>
</reference>
<dbReference type="GO" id="GO:0004001">
    <property type="term" value="F:adenosine kinase activity"/>
    <property type="evidence" value="ECO:0007669"/>
    <property type="project" value="UniProtKB-EC"/>
</dbReference>
<keyword evidence="5" id="KW-0808">Transferase</keyword>
<feature type="domain" description="Carbohydrate kinase PfkB" evidence="10">
    <location>
        <begin position="114"/>
        <end position="405"/>
    </location>
</feature>
<keyword evidence="8 11" id="KW-0418">Kinase</keyword>
<keyword evidence="6" id="KW-0660">Purine salvage</keyword>
<dbReference type="EC" id="2.7.1.20" evidence="4"/>
<comment type="pathway">
    <text evidence="2">Purine metabolism; AMP biosynthesis via salvage pathway; AMP from adenosine: step 1/1.</text>
</comment>
<name>A0AAD8F237_BIOPF</name>
<dbReference type="Pfam" id="PF00294">
    <property type="entry name" value="PfkB"/>
    <property type="match status" value="1"/>
</dbReference>
<proteinExistence type="inferred from homology"/>
<evidence type="ECO:0000256" key="8">
    <source>
        <dbReference type="ARBA" id="ARBA00022777"/>
    </source>
</evidence>
<evidence type="ECO:0000259" key="10">
    <source>
        <dbReference type="Pfam" id="PF00294"/>
    </source>
</evidence>
<dbReference type="GO" id="GO:0005524">
    <property type="term" value="F:ATP binding"/>
    <property type="evidence" value="ECO:0007669"/>
    <property type="project" value="UniProtKB-KW"/>
</dbReference>
<comment type="caution">
    <text evidence="11">The sequence shown here is derived from an EMBL/GenBank/DDBJ whole genome shotgun (WGS) entry which is preliminary data.</text>
</comment>
<keyword evidence="12" id="KW-1185">Reference proteome</keyword>
<organism evidence="11 12">
    <name type="scientific">Biomphalaria pfeifferi</name>
    <name type="common">Bloodfluke planorb</name>
    <name type="synonym">Freshwater snail</name>
    <dbReference type="NCBI Taxonomy" id="112525"/>
    <lineage>
        <taxon>Eukaryota</taxon>
        <taxon>Metazoa</taxon>
        <taxon>Spiralia</taxon>
        <taxon>Lophotrochozoa</taxon>
        <taxon>Mollusca</taxon>
        <taxon>Gastropoda</taxon>
        <taxon>Heterobranchia</taxon>
        <taxon>Euthyneura</taxon>
        <taxon>Panpulmonata</taxon>
        <taxon>Hygrophila</taxon>
        <taxon>Lymnaeoidea</taxon>
        <taxon>Planorbidae</taxon>
        <taxon>Biomphalaria</taxon>
    </lineage>
</organism>
<dbReference type="PANTHER" id="PTHR45769:SF3">
    <property type="entry name" value="ADENOSINE KINASE"/>
    <property type="match status" value="1"/>
</dbReference>
<dbReference type="PANTHER" id="PTHR45769">
    <property type="entry name" value="ADENOSINE KINASE"/>
    <property type="match status" value="1"/>
</dbReference>
<evidence type="ECO:0000256" key="9">
    <source>
        <dbReference type="ARBA" id="ARBA00022840"/>
    </source>
</evidence>
<dbReference type="Gene3D" id="3.40.1190.20">
    <property type="match status" value="1"/>
</dbReference>
<dbReference type="InterPro" id="IPR029056">
    <property type="entry name" value="Ribokinase-like"/>
</dbReference>
<gene>
    <name evidence="11" type="ORF">Bpfe_022055</name>
</gene>
<evidence type="ECO:0000256" key="3">
    <source>
        <dbReference type="ARBA" id="ARBA00010688"/>
    </source>
</evidence>
<evidence type="ECO:0000313" key="12">
    <source>
        <dbReference type="Proteomes" id="UP001233172"/>
    </source>
</evidence>
<evidence type="ECO:0000256" key="4">
    <source>
        <dbReference type="ARBA" id="ARBA00012119"/>
    </source>
</evidence>
<dbReference type="GO" id="GO:0006144">
    <property type="term" value="P:purine nucleobase metabolic process"/>
    <property type="evidence" value="ECO:0007669"/>
    <property type="project" value="TreeGrafter"/>
</dbReference>
<dbReference type="GO" id="GO:0006166">
    <property type="term" value="P:purine ribonucleoside salvage"/>
    <property type="evidence" value="ECO:0007669"/>
    <property type="project" value="UniProtKB-KW"/>
</dbReference>
<protein>
    <recommendedName>
        <fullName evidence="4">adenosine kinase</fullName>
        <ecNumber evidence="4">2.7.1.20</ecNumber>
    </recommendedName>
</protein>
<dbReference type="Proteomes" id="UP001233172">
    <property type="component" value="Unassembled WGS sequence"/>
</dbReference>
<dbReference type="GO" id="GO:0005634">
    <property type="term" value="C:nucleus"/>
    <property type="evidence" value="ECO:0007669"/>
    <property type="project" value="TreeGrafter"/>
</dbReference>
<comment type="cofactor">
    <cofactor evidence="1">
        <name>Mg(2+)</name>
        <dbReference type="ChEBI" id="CHEBI:18420"/>
    </cofactor>
</comment>
<evidence type="ECO:0000256" key="6">
    <source>
        <dbReference type="ARBA" id="ARBA00022726"/>
    </source>
</evidence>
<keyword evidence="9" id="KW-0067">ATP-binding</keyword>
<dbReference type="EMBL" id="JASAOG010000137">
    <property type="protein sequence ID" value="KAK0048440.1"/>
    <property type="molecule type" value="Genomic_DNA"/>
</dbReference>
<evidence type="ECO:0000256" key="5">
    <source>
        <dbReference type="ARBA" id="ARBA00022679"/>
    </source>
</evidence>
<comment type="similarity">
    <text evidence="3">Belongs to the carbohydrate kinase PfkB family.</text>
</comment>